<dbReference type="KEGG" id="elim:B2M23_16270"/>
<evidence type="ECO:0000313" key="2">
    <source>
        <dbReference type="Proteomes" id="UP000192391"/>
    </source>
</evidence>
<dbReference type="AlphaFoldDB" id="A0AAC9W4C8"/>
<sequence>MENNIDMAINKEAHIYKAKRKVGSGWIMGFPLIIDNEWYIRSENDFRNYKIDVKTLCRCTVKRNVKNELIFEHDYIESMGTSLVMEICYGEYQAYCPVDDIWLPTIGFYAKAENYKDMPIGDLPEYALRLYNRFDKKGEENENSEQF</sequence>
<accession>A0AAC9W4C8</accession>
<reference evidence="2" key="1">
    <citation type="journal article" date="2017" name="Sci. Rep.">
        <title>Determination of the Genome and Primary Transcriptome of Syngas Fermenting Eubacterium limosum ATCC 8486.</title>
        <authorList>
            <person name="Song Y."/>
            <person name="Shin J."/>
            <person name="Jeong Y."/>
            <person name="Jin S."/>
            <person name="Lee J.K."/>
            <person name="Kim D.R."/>
            <person name="Kim S.C."/>
            <person name="Cho S."/>
            <person name="Cho B.K."/>
        </authorList>
    </citation>
    <scope>NUCLEOTIDE SEQUENCE [LARGE SCALE GENOMIC DNA]</scope>
    <source>
        <strain evidence="2">ATCC 8486</strain>
    </source>
</reference>
<proteinExistence type="predicted"/>
<organism evidence="1 2">
    <name type="scientific">Eubacterium limosum</name>
    <dbReference type="NCBI Taxonomy" id="1736"/>
    <lineage>
        <taxon>Bacteria</taxon>
        <taxon>Bacillati</taxon>
        <taxon>Bacillota</taxon>
        <taxon>Clostridia</taxon>
        <taxon>Eubacteriales</taxon>
        <taxon>Eubacteriaceae</taxon>
        <taxon>Eubacterium</taxon>
    </lineage>
</organism>
<dbReference type="Proteomes" id="UP000192391">
    <property type="component" value="Chromosome"/>
</dbReference>
<dbReference type="RefSeq" id="WP_052237439.1">
    <property type="nucleotide sequence ID" value="NZ_CP019962.1"/>
</dbReference>
<evidence type="ECO:0000313" key="1">
    <source>
        <dbReference type="EMBL" id="ARD66989.1"/>
    </source>
</evidence>
<protein>
    <submittedName>
        <fullName evidence="1">Uncharacterized protein</fullName>
    </submittedName>
</protein>
<dbReference type="EMBL" id="CP019962">
    <property type="protein sequence ID" value="ARD66989.1"/>
    <property type="molecule type" value="Genomic_DNA"/>
</dbReference>
<name>A0AAC9W4C8_EUBLI</name>
<gene>
    <name evidence="1" type="ORF">B2M23_16270</name>
</gene>